<proteinExistence type="inferred from homology"/>
<comment type="caution">
    <text evidence="15">The sequence shown here is derived from an EMBL/GenBank/DDBJ whole genome shotgun (WGS) entry which is preliminary data.</text>
</comment>
<keyword evidence="8 9" id="KW-0998">Cell outer membrane</keyword>
<evidence type="ECO:0000256" key="11">
    <source>
        <dbReference type="RuleBase" id="RU003357"/>
    </source>
</evidence>
<comment type="similarity">
    <text evidence="9 11">Belongs to the TonB-dependent receptor family.</text>
</comment>
<keyword evidence="5 12" id="KW-0732">Signal</keyword>
<evidence type="ECO:0000256" key="9">
    <source>
        <dbReference type="PROSITE-ProRule" id="PRU01360"/>
    </source>
</evidence>
<feature type="short sequence motif" description="TonB C-terminal box" evidence="10">
    <location>
        <begin position="907"/>
        <end position="924"/>
    </location>
</feature>
<dbReference type="Gene3D" id="2.40.170.20">
    <property type="entry name" value="TonB-dependent receptor, beta-barrel domain"/>
    <property type="match status" value="1"/>
</dbReference>
<evidence type="ECO:0000256" key="2">
    <source>
        <dbReference type="ARBA" id="ARBA00022448"/>
    </source>
</evidence>
<dbReference type="InterPro" id="IPR037066">
    <property type="entry name" value="Plug_dom_sf"/>
</dbReference>
<comment type="subcellular location">
    <subcellularLocation>
        <location evidence="1 9">Cell outer membrane</location>
        <topology evidence="1 9">Multi-pass membrane protein</topology>
    </subcellularLocation>
</comment>
<dbReference type="SUPFAM" id="SSF49452">
    <property type="entry name" value="Starch-binding domain-like"/>
    <property type="match status" value="1"/>
</dbReference>
<evidence type="ECO:0000256" key="12">
    <source>
        <dbReference type="SAM" id="SignalP"/>
    </source>
</evidence>
<dbReference type="InParanoid" id="A0A371RK35"/>
<dbReference type="PANTHER" id="PTHR40980:SF4">
    <property type="entry name" value="TONB-DEPENDENT RECEPTOR-LIKE BETA-BARREL DOMAIN-CONTAINING PROTEIN"/>
    <property type="match status" value="1"/>
</dbReference>
<evidence type="ECO:0000259" key="14">
    <source>
        <dbReference type="Pfam" id="PF07715"/>
    </source>
</evidence>
<evidence type="ECO:0000256" key="7">
    <source>
        <dbReference type="ARBA" id="ARBA00023136"/>
    </source>
</evidence>
<keyword evidence="6 11" id="KW-0798">TonB box</keyword>
<dbReference type="InterPro" id="IPR013784">
    <property type="entry name" value="Carb-bd-like_fold"/>
</dbReference>
<dbReference type="Gene3D" id="2.170.130.10">
    <property type="entry name" value="TonB-dependent receptor, plug domain"/>
    <property type="match status" value="1"/>
</dbReference>
<keyword evidence="16" id="KW-1185">Reference proteome</keyword>
<evidence type="ECO:0000256" key="6">
    <source>
        <dbReference type="ARBA" id="ARBA00023077"/>
    </source>
</evidence>
<evidence type="ECO:0000256" key="10">
    <source>
        <dbReference type="PROSITE-ProRule" id="PRU10144"/>
    </source>
</evidence>
<dbReference type="InterPro" id="IPR000531">
    <property type="entry name" value="Beta-barrel_TonB"/>
</dbReference>
<evidence type="ECO:0000313" key="15">
    <source>
        <dbReference type="EMBL" id="RFB05813.1"/>
    </source>
</evidence>
<keyword evidence="4 9" id="KW-0812">Transmembrane</keyword>
<dbReference type="InterPro" id="IPR010104">
    <property type="entry name" value="TonB_rcpt_bac"/>
</dbReference>
<sequence length="924" mass="101474">MKKFTMLMAATSVAALSSAMAGDITGKVTDADGTVPLRGAEVTVEETGQKVVTGRDGSFRVTGLEAGTYNLSVTYLGAPDTAASVSLASADATSSVDIAMGGEGDVLVVTGQRGSLNSALNQQRNADGVVTVLSADAIAQLPDENVAEAARRGLGVSIANDQGEGRFITIRGINSQLNATSVNGVRLTSPESGDRRVALDVVDADVLKNIVINKTLSADMDGDAIGGAINIETISGLDRADSLLKLKAGVIYTGKSEEWGEKVSGTYANNYMDGRFGVALSGSYQNRQIENDNKEVDGDWNVEDGLLPFPEEELEFRNYDVDRERISLAANFDYMASENTKLYLHTLYNQFGDQEYRHRVEVKVEDAIDNGDISFSAPNAENQLVSFFGDDLEIDRDVKDRYEEQQIWSAVTGFEHSMDLWTFDGSLSFTHAEEAEDNLETNFDQDIEETLTINVASLSEPRLAMVGPNYLDASGYELDAIELTDGLTEDEELAIAFNVKRDVTFNDNPGFFKFGVKSRMRDKNYDLDFSAFDYEGDDDVTLDMFEASFDYPIDTFGPHADAGLLKDFFNANRNDPSQLELDEAGSLEEAGVSSFDAEEDVLAGYAMVQVDIDNLRLTGGVRVEKTDVEATGNVFDEDTETLTPITIEDKYTDILPSIAMRWEVREDIILRASYYASIIRPNFGQFVPAGSRNDDNELEAGNPDLERTEADNFDFLVEVYPTDSSIFQAGLFYKDLENLISPVSSDVPGTYNGLDYVEIETFANFEDAHIFGAEIGYQQALDMLPGMLDGLIVSANYTFASSEATLPDGDTIEVPGQSEHIANFILGYDKGPLDLRAAYSFKGENIDDVDVDGISAGRYVDDQEFLDLSGKFKITDQIRIYADIKNVLDTELKVSNRYEGVPGRFLSQYEEYGRTYQMGVQFKF</sequence>
<dbReference type="RefSeq" id="WP_116392446.1">
    <property type="nucleotide sequence ID" value="NZ_QUQO01000001.1"/>
</dbReference>
<dbReference type="CDD" id="cd01347">
    <property type="entry name" value="ligand_gated_channel"/>
    <property type="match status" value="1"/>
</dbReference>
<evidence type="ECO:0000256" key="3">
    <source>
        <dbReference type="ARBA" id="ARBA00022452"/>
    </source>
</evidence>
<dbReference type="InterPro" id="IPR036942">
    <property type="entry name" value="Beta-barrel_TonB_sf"/>
</dbReference>
<dbReference type="PROSITE" id="PS52016">
    <property type="entry name" value="TONB_DEPENDENT_REC_3"/>
    <property type="match status" value="1"/>
</dbReference>
<accession>A0A371RK35</accession>
<reference evidence="15 16" key="1">
    <citation type="submission" date="2018-08" db="EMBL/GenBank/DDBJ databases">
        <title>Parvularcula sp. SM1705, isolated from surface water of the South Sea China.</title>
        <authorList>
            <person name="Sun L."/>
        </authorList>
    </citation>
    <scope>NUCLEOTIDE SEQUENCE [LARGE SCALE GENOMIC DNA]</scope>
    <source>
        <strain evidence="15 16">SM1705</strain>
    </source>
</reference>
<dbReference type="EMBL" id="QUQO01000001">
    <property type="protein sequence ID" value="RFB05813.1"/>
    <property type="molecule type" value="Genomic_DNA"/>
</dbReference>
<organism evidence="15 16">
    <name type="scientific">Parvularcula marina</name>
    <dbReference type="NCBI Taxonomy" id="2292771"/>
    <lineage>
        <taxon>Bacteria</taxon>
        <taxon>Pseudomonadati</taxon>
        <taxon>Pseudomonadota</taxon>
        <taxon>Alphaproteobacteria</taxon>
        <taxon>Parvularculales</taxon>
        <taxon>Parvularculaceae</taxon>
        <taxon>Parvularcula</taxon>
    </lineage>
</organism>
<dbReference type="Proteomes" id="UP000264589">
    <property type="component" value="Unassembled WGS sequence"/>
</dbReference>
<evidence type="ECO:0000259" key="13">
    <source>
        <dbReference type="Pfam" id="PF00593"/>
    </source>
</evidence>
<dbReference type="InterPro" id="IPR012910">
    <property type="entry name" value="Plug_dom"/>
</dbReference>
<keyword evidence="2 9" id="KW-0813">Transport</keyword>
<dbReference type="InterPro" id="IPR039426">
    <property type="entry name" value="TonB-dep_rcpt-like"/>
</dbReference>
<dbReference type="OrthoDB" id="5476657at2"/>
<dbReference type="Gene3D" id="2.60.40.1120">
    <property type="entry name" value="Carboxypeptidase-like, regulatory domain"/>
    <property type="match status" value="1"/>
</dbReference>
<evidence type="ECO:0000256" key="4">
    <source>
        <dbReference type="ARBA" id="ARBA00022692"/>
    </source>
</evidence>
<feature type="chain" id="PRO_5016787751" evidence="12">
    <location>
        <begin position="22"/>
        <end position="924"/>
    </location>
</feature>
<dbReference type="PANTHER" id="PTHR40980">
    <property type="entry name" value="PLUG DOMAIN-CONTAINING PROTEIN"/>
    <property type="match status" value="1"/>
</dbReference>
<dbReference type="GO" id="GO:0009279">
    <property type="term" value="C:cell outer membrane"/>
    <property type="evidence" value="ECO:0007669"/>
    <property type="project" value="UniProtKB-SubCell"/>
</dbReference>
<evidence type="ECO:0000256" key="8">
    <source>
        <dbReference type="ARBA" id="ARBA00023237"/>
    </source>
</evidence>
<gene>
    <name evidence="15" type="ORF">DX908_11360</name>
</gene>
<dbReference type="GO" id="GO:0030246">
    <property type="term" value="F:carbohydrate binding"/>
    <property type="evidence" value="ECO:0007669"/>
    <property type="project" value="InterPro"/>
</dbReference>
<dbReference type="AlphaFoldDB" id="A0A371RK35"/>
<dbReference type="SUPFAM" id="SSF56935">
    <property type="entry name" value="Porins"/>
    <property type="match status" value="1"/>
</dbReference>
<name>A0A371RK35_9PROT</name>
<evidence type="ECO:0000313" key="16">
    <source>
        <dbReference type="Proteomes" id="UP000264589"/>
    </source>
</evidence>
<feature type="domain" description="TonB-dependent receptor-like beta-barrel" evidence="13">
    <location>
        <begin position="497"/>
        <end position="887"/>
    </location>
</feature>
<keyword evidence="3 9" id="KW-1134">Transmembrane beta strand</keyword>
<dbReference type="NCBIfam" id="TIGR01782">
    <property type="entry name" value="TonB-Xanth-Caul"/>
    <property type="match status" value="1"/>
</dbReference>
<keyword evidence="15" id="KW-0675">Receptor</keyword>
<dbReference type="Pfam" id="PF00593">
    <property type="entry name" value="TonB_dep_Rec_b-barrel"/>
    <property type="match status" value="1"/>
</dbReference>
<keyword evidence="7 9" id="KW-0472">Membrane</keyword>
<feature type="domain" description="TonB-dependent receptor plug" evidence="14">
    <location>
        <begin position="123"/>
        <end position="228"/>
    </location>
</feature>
<evidence type="ECO:0000256" key="5">
    <source>
        <dbReference type="ARBA" id="ARBA00022729"/>
    </source>
</evidence>
<evidence type="ECO:0000256" key="1">
    <source>
        <dbReference type="ARBA" id="ARBA00004571"/>
    </source>
</evidence>
<dbReference type="PROSITE" id="PS01156">
    <property type="entry name" value="TONB_DEPENDENT_REC_2"/>
    <property type="match status" value="1"/>
</dbReference>
<dbReference type="Pfam" id="PF07715">
    <property type="entry name" value="Plug"/>
    <property type="match status" value="1"/>
</dbReference>
<feature type="signal peptide" evidence="12">
    <location>
        <begin position="1"/>
        <end position="21"/>
    </location>
</feature>
<dbReference type="Pfam" id="PF13620">
    <property type="entry name" value="CarboxypepD_reg"/>
    <property type="match status" value="1"/>
</dbReference>
<dbReference type="InterPro" id="IPR010917">
    <property type="entry name" value="TonB_rcpt_CS"/>
</dbReference>
<protein>
    <submittedName>
        <fullName evidence="15">TonB-dependent receptor</fullName>
    </submittedName>
</protein>